<evidence type="ECO:0000313" key="3">
    <source>
        <dbReference type="EMBL" id="BBX45989.1"/>
    </source>
</evidence>
<proteinExistence type="predicted"/>
<sequence length="121" mass="12661">MSLLAMTVRPFLPALAVAAALMTGAVAQADPQDDQFLALLARDGIPGGPPDQLIALAHERCNDDSLPRSAIFTLHFGAQPSPFSSAMLQLAAKLEGQGVPGPQVRPFLLDAISVYCPDAHS</sequence>
<evidence type="ECO:0000259" key="2">
    <source>
        <dbReference type="Pfam" id="PF05305"/>
    </source>
</evidence>
<feature type="domain" description="DUF732" evidence="2">
    <location>
        <begin position="32"/>
        <end position="118"/>
    </location>
</feature>
<dbReference type="InterPro" id="IPR007969">
    <property type="entry name" value="DUF732"/>
</dbReference>
<feature type="chain" id="PRO_5029583439" description="DUF732 domain-containing protein" evidence="1">
    <location>
        <begin position="30"/>
        <end position="121"/>
    </location>
</feature>
<dbReference type="KEGG" id="mcoo:MCOO_20040"/>
<dbReference type="Proteomes" id="UP000465866">
    <property type="component" value="Chromosome"/>
</dbReference>
<keyword evidence="1" id="KW-0732">Signal</keyword>
<protein>
    <recommendedName>
        <fullName evidence="2">DUF732 domain-containing protein</fullName>
    </recommendedName>
</protein>
<dbReference type="EMBL" id="AP022569">
    <property type="protein sequence ID" value="BBX45989.1"/>
    <property type="molecule type" value="Genomic_DNA"/>
</dbReference>
<dbReference type="AlphaFoldDB" id="A0A7I7KWB1"/>
<name>A0A7I7KWB1_9MYCO</name>
<gene>
    <name evidence="3" type="ORF">MCOO_20040</name>
</gene>
<accession>A0A7I7KWB1</accession>
<reference evidence="3 4" key="1">
    <citation type="journal article" date="2019" name="Emerg. Microbes Infect.">
        <title>Comprehensive subspecies identification of 175 nontuberculous mycobacteria species based on 7547 genomic profiles.</title>
        <authorList>
            <person name="Matsumoto Y."/>
            <person name="Kinjo T."/>
            <person name="Motooka D."/>
            <person name="Nabeya D."/>
            <person name="Jung N."/>
            <person name="Uechi K."/>
            <person name="Horii T."/>
            <person name="Iida T."/>
            <person name="Fujita J."/>
            <person name="Nakamura S."/>
        </authorList>
    </citation>
    <scope>NUCLEOTIDE SEQUENCE [LARGE SCALE GENOMIC DNA]</scope>
    <source>
        <strain evidence="3 4">JCM 12404</strain>
    </source>
</reference>
<feature type="signal peptide" evidence="1">
    <location>
        <begin position="1"/>
        <end position="29"/>
    </location>
</feature>
<dbReference type="Pfam" id="PF05305">
    <property type="entry name" value="DUF732"/>
    <property type="match status" value="1"/>
</dbReference>
<evidence type="ECO:0000256" key="1">
    <source>
        <dbReference type="SAM" id="SignalP"/>
    </source>
</evidence>
<evidence type="ECO:0000313" key="4">
    <source>
        <dbReference type="Proteomes" id="UP000465866"/>
    </source>
</evidence>
<organism evidence="3 4">
    <name type="scientific">Mycobacterium cookii</name>
    <dbReference type="NCBI Taxonomy" id="1775"/>
    <lineage>
        <taxon>Bacteria</taxon>
        <taxon>Bacillati</taxon>
        <taxon>Actinomycetota</taxon>
        <taxon>Actinomycetes</taxon>
        <taxon>Mycobacteriales</taxon>
        <taxon>Mycobacteriaceae</taxon>
        <taxon>Mycobacterium</taxon>
    </lineage>
</organism>
<keyword evidence="4" id="KW-1185">Reference proteome</keyword>